<dbReference type="AlphaFoldDB" id="A0A9D2KZU4"/>
<sequence>MKQRNLFLLFSLMIILSGCSTTPHEEIEINNQEPEYELTLESTIDQEDCFVCGSPPGGLLDYYYKFDSVGIIYWPDLTVIDTGVRIYDDDGNETLEGSSSTRISSFGEGNGSIVCNPWPERGISEVKIYLGDADGLDCEPLAKQLCQNCLDKVCEYYADHVNSDDEAYLASTRYSLIDFATGELYTLSNPYRGYSIRDYIIRYDFEKQGDDEKYIDLMVIYAPERTL</sequence>
<protein>
    <recommendedName>
        <fullName evidence="3">Lipoprotein</fullName>
    </recommendedName>
</protein>
<comment type="caution">
    <text evidence="1">The sequence shown here is derived from an EMBL/GenBank/DDBJ whole genome shotgun (WGS) entry which is preliminary data.</text>
</comment>
<dbReference type="PROSITE" id="PS51257">
    <property type="entry name" value="PROKAR_LIPOPROTEIN"/>
    <property type="match status" value="1"/>
</dbReference>
<evidence type="ECO:0008006" key="3">
    <source>
        <dbReference type="Google" id="ProtNLM"/>
    </source>
</evidence>
<proteinExistence type="predicted"/>
<reference evidence="1" key="2">
    <citation type="submission" date="2021-04" db="EMBL/GenBank/DDBJ databases">
        <authorList>
            <person name="Gilroy R."/>
        </authorList>
    </citation>
    <scope>NUCLEOTIDE SEQUENCE</scope>
    <source>
        <strain evidence="1">CHK179-7159</strain>
    </source>
</reference>
<organism evidence="1 2">
    <name type="scientific">Candidatus Eisenbergiella merdipullorum</name>
    <dbReference type="NCBI Taxonomy" id="2838553"/>
    <lineage>
        <taxon>Bacteria</taxon>
        <taxon>Bacillati</taxon>
        <taxon>Bacillota</taxon>
        <taxon>Clostridia</taxon>
        <taxon>Lachnospirales</taxon>
        <taxon>Lachnospiraceae</taxon>
        <taxon>Eisenbergiella</taxon>
    </lineage>
</organism>
<gene>
    <name evidence="1" type="ORF">H9717_01400</name>
</gene>
<reference evidence="1" key="1">
    <citation type="journal article" date="2021" name="PeerJ">
        <title>Extensive microbial diversity within the chicken gut microbiome revealed by metagenomics and culture.</title>
        <authorList>
            <person name="Gilroy R."/>
            <person name="Ravi A."/>
            <person name="Getino M."/>
            <person name="Pursley I."/>
            <person name="Horton D.L."/>
            <person name="Alikhan N.F."/>
            <person name="Baker D."/>
            <person name="Gharbi K."/>
            <person name="Hall N."/>
            <person name="Watson M."/>
            <person name="Adriaenssens E.M."/>
            <person name="Foster-Nyarko E."/>
            <person name="Jarju S."/>
            <person name="Secka A."/>
            <person name="Antonio M."/>
            <person name="Oren A."/>
            <person name="Chaudhuri R.R."/>
            <person name="La Ragione R."/>
            <person name="Hildebrand F."/>
            <person name="Pallen M.J."/>
        </authorList>
    </citation>
    <scope>NUCLEOTIDE SEQUENCE</scope>
    <source>
        <strain evidence="1">CHK179-7159</strain>
    </source>
</reference>
<accession>A0A9D2KZU4</accession>
<evidence type="ECO:0000313" key="1">
    <source>
        <dbReference type="EMBL" id="HJA91770.1"/>
    </source>
</evidence>
<dbReference type="Proteomes" id="UP000886858">
    <property type="component" value="Unassembled WGS sequence"/>
</dbReference>
<dbReference type="EMBL" id="DWYY01000016">
    <property type="protein sequence ID" value="HJA91770.1"/>
    <property type="molecule type" value="Genomic_DNA"/>
</dbReference>
<name>A0A9D2KZU4_9FIRM</name>
<evidence type="ECO:0000313" key="2">
    <source>
        <dbReference type="Proteomes" id="UP000886858"/>
    </source>
</evidence>